<dbReference type="Pfam" id="PF01935">
    <property type="entry name" value="DUF87"/>
    <property type="match status" value="1"/>
</dbReference>
<evidence type="ECO:0000256" key="2">
    <source>
        <dbReference type="SAM" id="Phobius"/>
    </source>
</evidence>
<dbReference type="EMBL" id="LCCU01000006">
    <property type="protein sequence ID" value="KKS38617.1"/>
    <property type="molecule type" value="Genomic_DNA"/>
</dbReference>
<dbReference type="AlphaFoldDB" id="A0A0G0YPN3"/>
<feature type="region of interest" description="Disordered" evidence="1">
    <location>
        <begin position="862"/>
        <end position="881"/>
    </location>
</feature>
<dbReference type="Gene3D" id="3.40.50.300">
    <property type="entry name" value="P-loop containing nucleotide triphosphate hydrolases"/>
    <property type="match status" value="2"/>
</dbReference>
<proteinExistence type="predicted"/>
<gene>
    <name evidence="5" type="ORF">UV00_C0006G0015</name>
</gene>
<dbReference type="InterPro" id="IPR008571">
    <property type="entry name" value="HerA-like"/>
</dbReference>
<reference evidence="5 6" key="1">
    <citation type="journal article" date="2015" name="Nature">
        <title>rRNA introns, odd ribosomes, and small enigmatic genomes across a large radiation of phyla.</title>
        <authorList>
            <person name="Brown C.T."/>
            <person name="Hug L.A."/>
            <person name="Thomas B.C."/>
            <person name="Sharon I."/>
            <person name="Castelle C.J."/>
            <person name="Singh A."/>
            <person name="Wilkins M.J."/>
            <person name="Williams K.H."/>
            <person name="Banfield J.F."/>
        </authorList>
    </citation>
    <scope>NUCLEOTIDE SEQUENCE [LARGE SCALE GENOMIC DNA]</scope>
</reference>
<dbReference type="Pfam" id="PF26449">
    <property type="entry name" value="DUF8128"/>
    <property type="match status" value="1"/>
</dbReference>
<evidence type="ECO:0000256" key="1">
    <source>
        <dbReference type="SAM" id="MobiDB-lite"/>
    </source>
</evidence>
<evidence type="ECO:0000313" key="5">
    <source>
        <dbReference type="EMBL" id="KKS38617.1"/>
    </source>
</evidence>
<dbReference type="InterPro" id="IPR002789">
    <property type="entry name" value="HerA_central"/>
</dbReference>
<dbReference type="SUPFAM" id="SSF52540">
    <property type="entry name" value="P-loop containing nucleoside triphosphate hydrolases"/>
    <property type="match status" value="1"/>
</dbReference>
<dbReference type="CDD" id="cd01127">
    <property type="entry name" value="TrwB_TraG_TraD_VirD4"/>
    <property type="match status" value="1"/>
</dbReference>
<comment type="caution">
    <text evidence="5">The sequence shown here is derived from an EMBL/GenBank/DDBJ whole genome shotgun (WGS) entry which is preliminary data.</text>
</comment>
<keyword evidence="2" id="KW-0472">Membrane</keyword>
<feature type="transmembrane region" description="Helical" evidence="2">
    <location>
        <begin position="24"/>
        <end position="44"/>
    </location>
</feature>
<evidence type="ECO:0000313" key="6">
    <source>
        <dbReference type="Proteomes" id="UP000033847"/>
    </source>
</evidence>
<evidence type="ECO:0000259" key="4">
    <source>
        <dbReference type="Pfam" id="PF26449"/>
    </source>
</evidence>
<protein>
    <submittedName>
        <fullName evidence="5">Uncharacterized protein</fullName>
    </submittedName>
</protein>
<dbReference type="InterPro" id="IPR027417">
    <property type="entry name" value="P-loop_NTPase"/>
</dbReference>
<dbReference type="InterPro" id="IPR058441">
    <property type="entry name" value="DUF8128"/>
</dbReference>
<feature type="domain" description="DUF8128" evidence="4">
    <location>
        <begin position="109"/>
        <end position="401"/>
    </location>
</feature>
<dbReference type="PATRIC" id="fig|1619138.3.peg.378"/>
<organism evidence="5 6">
    <name type="scientific">candidate division WWE3 bacterium GW2011_GWF1_42_14</name>
    <dbReference type="NCBI Taxonomy" id="1619138"/>
    <lineage>
        <taxon>Bacteria</taxon>
        <taxon>Katanobacteria</taxon>
    </lineage>
</organism>
<sequence>MPSTLSFLPPSQIRAGDYIFQDMFLTYIVITAICFLIVVFVIFLKSRSNSESIDATLINDTLQDESSFEVFEVQLSKNEEIADISPTRASLAAESMFAALHGLLREKPVNQEYLSFEIVSSTSDGIRFYYTCPREIIKFVESQVYAQFPGAHVKAVPDHAVRFKNTSKQYEIATIDFARPYFFPIKSFRDFEIDTMSALTSAISSVGDNEEIWFQFVIRPVADTWQKEGFDYVQKVRETGVSSSGGGGFFSNFLKITAKEFNEFAAGAATGIFQYKERVDDSRAMAKPQIKLALSTEMELRAIENKLSHMGFETNVRVMATGTDHDRIDNNLRSSLAVLKQYSSTANNAFLADRVSNKSHYLGMMCNRVMDEDKLLLLNSEELATFFHFPSAAIDTPNIPWVYSRKSEPPADLPTENCVYIGETTFRDKKVRFGLKNNDDRLRHLYVIGKSGTGKSSLFESMVAQDIAAGAGVGVLDPHGETIERVLDRIPDNRIEDVVYFDPSDTELPIGLNLLEIDDPSNKNLMASGLVDAIKQHFDYSWGPRLEYLLNYAILTLLEVPGTNMLGITRLLEDKNYQNYILHFVKDPVVVKFWETEFKEMKGNQKLVTEAISPIQNKVNRFLASTTIRNILGQKKSTLDIWDAMNSGKILLMNLSKGKIGSDNANLLGALLVSRIQFYALQRAKIPYDDRRPFYLYVDEFQNFATGSFEEVLSESRKYKLGLYLTHQFTAQLPEELLKSVFGNVGTIMAFSLGAPDAKELASEFAPYFNAEDIISLERFQVYMKLMKDGMTSHPFSARILVPFEKDFLLPKTANREKVIQRSREKYGVPREYVESKINKWVEAKFDKGMAIAQEYKDKEGKNAGTTEIPLDKDISGGQLI</sequence>
<keyword evidence="2" id="KW-1133">Transmembrane helix</keyword>
<keyword evidence="2" id="KW-0812">Transmembrane</keyword>
<dbReference type="PANTHER" id="PTHR42957">
    <property type="entry name" value="HELICASE MJ1565-RELATED"/>
    <property type="match status" value="1"/>
</dbReference>
<evidence type="ECO:0000259" key="3">
    <source>
        <dbReference type="Pfam" id="PF01935"/>
    </source>
</evidence>
<dbReference type="PANTHER" id="PTHR42957:SF1">
    <property type="entry name" value="HELICASE MJ1565-RELATED"/>
    <property type="match status" value="1"/>
</dbReference>
<dbReference type="Proteomes" id="UP000033847">
    <property type="component" value="Unassembled WGS sequence"/>
</dbReference>
<accession>A0A0G0YPN3</accession>
<name>A0A0G0YPN3_UNCKA</name>
<feature type="domain" description="Helicase HerA central" evidence="3">
    <location>
        <begin position="420"/>
        <end position="658"/>
    </location>
</feature>